<dbReference type="RefSeq" id="WP_168877961.1">
    <property type="nucleotide sequence ID" value="NZ_JABAIM010000003.1"/>
</dbReference>
<dbReference type="AlphaFoldDB" id="A0A847SBM4"/>
<reference evidence="1 2" key="1">
    <citation type="submission" date="2020-04" db="EMBL/GenBank/DDBJ databases">
        <title>Draft genome of Leeia sp. IMCC25680.</title>
        <authorList>
            <person name="Song J."/>
            <person name="Cho J.-C."/>
        </authorList>
    </citation>
    <scope>NUCLEOTIDE SEQUENCE [LARGE SCALE GENOMIC DNA]</scope>
    <source>
        <strain evidence="1 2">IMCC25680</strain>
    </source>
</reference>
<gene>
    <name evidence="1" type="ORF">HF682_14115</name>
</gene>
<evidence type="ECO:0000313" key="1">
    <source>
        <dbReference type="EMBL" id="NLR76297.1"/>
    </source>
</evidence>
<dbReference type="Proteomes" id="UP000587991">
    <property type="component" value="Unassembled WGS sequence"/>
</dbReference>
<organism evidence="1 2">
    <name type="scientific">Leeia aquatica</name>
    <dbReference type="NCBI Taxonomy" id="2725557"/>
    <lineage>
        <taxon>Bacteria</taxon>
        <taxon>Pseudomonadati</taxon>
        <taxon>Pseudomonadota</taxon>
        <taxon>Betaproteobacteria</taxon>
        <taxon>Neisseriales</taxon>
        <taxon>Leeiaceae</taxon>
        <taxon>Leeia</taxon>
    </lineage>
</organism>
<protein>
    <submittedName>
        <fullName evidence="1">Uncharacterized protein</fullName>
    </submittedName>
</protein>
<dbReference type="EMBL" id="JABAIM010000003">
    <property type="protein sequence ID" value="NLR76297.1"/>
    <property type="molecule type" value="Genomic_DNA"/>
</dbReference>
<keyword evidence="2" id="KW-1185">Reference proteome</keyword>
<sequence>MSHPTSIYTHLYFHLGPDRATIDAQAIPHRVVLDDWSYAFFSRYFQQAQLDPHDTAFLDQGGETVLSGYQLHRLKVELEEALLDLSARPDTFHILVGWRGVERSQETEIHYRQQRDDLRDETQQLIALLQDAIDQQQSVVALSSELYWVAAAPDPRD</sequence>
<accession>A0A847SBM4</accession>
<comment type="caution">
    <text evidence="1">The sequence shown here is derived from an EMBL/GenBank/DDBJ whole genome shotgun (WGS) entry which is preliminary data.</text>
</comment>
<proteinExistence type="predicted"/>
<evidence type="ECO:0000313" key="2">
    <source>
        <dbReference type="Proteomes" id="UP000587991"/>
    </source>
</evidence>
<name>A0A847SBM4_9NEIS</name>